<dbReference type="InterPro" id="IPR014903">
    <property type="entry name" value="DUF1796"/>
</dbReference>
<organism evidence="1 2">
    <name type="scientific">Acidisoma cellulosilyticum</name>
    <dbReference type="NCBI Taxonomy" id="2802395"/>
    <lineage>
        <taxon>Bacteria</taxon>
        <taxon>Pseudomonadati</taxon>
        <taxon>Pseudomonadota</taxon>
        <taxon>Alphaproteobacteria</taxon>
        <taxon>Acetobacterales</taxon>
        <taxon>Acidocellaceae</taxon>
        <taxon>Acidisoma</taxon>
    </lineage>
</organism>
<accession>A0A964E6V7</accession>
<evidence type="ECO:0000313" key="2">
    <source>
        <dbReference type="Proteomes" id="UP000721844"/>
    </source>
</evidence>
<dbReference type="Gene3D" id="1.25.40.10">
    <property type="entry name" value="Tetratricopeptide repeat domain"/>
    <property type="match status" value="2"/>
</dbReference>
<keyword evidence="2" id="KW-1185">Reference proteome</keyword>
<protein>
    <recommendedName>
        <fullName evidence="3">Tetratricopeptide repeat protein</fullName>
    </recommendedName>
</protein>
<proteinExistence type="predicted"/>
<dbReference type="Pfam" id="PF08795">
    <property type="entry name" value="DUF1796"/>
    <property type="match status" value="1"/>
</dbReference>
<dbReference type="InterPro" id="IPR011990">
    <property type="entry name" value="TPR-like_helical_dom_sf"/>
</dbReference>
<dbReference type="SUPFAM" id="SSF48452">
    <property type="entry name" value="TPR-like"/>
    <property type="match status" value="1"/>
</dbReference>
<dbReference type="EMBL" id="JAESVA010000017">
    <property type="protein sequence ID" value="MCB8883862.1"/>
    <property type="molecule type" value="Genomic_DNA"/>
</dbReference>
<dbReference type="PANTHER" id="PTHR12558:SF33">
    <property type="entry name" value="BLL7664 PROTEIN"/>
    <property type="match status" value="1"/>
</dbReference>
<dbReference type="Proteomes" id="UP000721844">
    <property type="component" value="Unassembled WGS sequence"/>
</dbReference>
<sequence>MAFQLRMHGSENIAHFFDWLATPIDGLIRIIERNFDVFHPEHLTLRLDHTPHCVQDVVTGVTFHHQFPLYAHHVQPDFLLHYPAFIKKFQYLADRFRTYMATRPVTLVRRVIDYDKALRLERAVKTTFPDADVRFLYLLNQGVGFTTPLGQAHVIGTDDSSFGDPLLWVPILSDAGLIDRPYRRATIEVLGVAHDDYNLGIERRFTVAQLTAAIAANPENAAFLVELAQWYALQGQWQDMLVAAERAIACNPSVWGAAFYAGWAAWSLGRLTPHEAADRLQRQAHLPDARPSWALIAAEALRLAGRVPEALICLDQAMKADPLDYRLYFEKANCLRDPKDAREMVLVVQAARRLAGDRPSYLHEHYLANALEALGDLEGALQAAERTVSGPPIFSFLWTYAGLLHKLGRNQAALEALERARAVANPEQLDHLDVVVERIKKRIAVAIMGL</sequence>
<dbReference type="Pfam" id="PF13432">
    <property type="entry name" value="TPR_16"/>
    <property type="match status" value="1"/>
</dbReference>
<name>A0A964E6V7_9PROT</name>
<comment type="caution">
    <text evidence="1">The sequence shown here is derived from an EMBL/GenBank/DDBJ whole genome shotgun (WGS) entry which is preliminary data.</text>
</comment>
<reference evidence="1 2" key="1">
    <citation type="journal article" date="2021" name="Microorganisms">
        <title>Acidisoma silvae sp. nov. and Acidisomacellulosilytica sp. nov., Two Acidophilic Bacteria Isolated from Decaying Wood, Hydrolyzing Cellulose and Producing Poly-3-hydroxybutyrate.</title>
        <authorList>
            <person name="Mieszkin S."/>
            <person name="Pouder E."/>
            <person name="Uroz S."/>
            <person name="Simon-Colin C."/>
            <person name="Alain K."/>
        </authorList>
    </citation>
    <scope>NUCLEOTIDE SEQUENCE [LARGE SCALE GENOMIC DNA]</scope>
    <source>
        <strain evidence="1 2">HW T5.17</strain>
    </source>
</reference>
<gene>
    <name evidence="1" type="ORF">ACELLULO517_26685</name>
</gene>
<evidence type="ECO:0008006" key="3">
    <source>
        <dbReference type="Google" id="ProtNLM"/>
    </source>
</evidence>
<dbReference type="AlphaFoldDB" id="A0A964E6V7"/>
<dbReference type="PANTHER" id="PTHR12558">
    <property type="entry name" value="CELL DIVISION CYCLE 16,23,27"/>
    <property type="match status" value="1"/>
</dbReference>
<evidence type="ECO:0000313" key="1">
    <source>
        <dbReference type="EMBL" id="MCB8883862.1"/>
    </source>
</evidence>